<dbReference type="EMBL" id="OVEO01000001">
    <property type="protein sequence ID" value="SPQ93747.1"/>
    <property type="molecule type" value="Genomic_DNA"/>
</dbReference>
<dbReference type="PIRSF" id="PIRSF018293">
    <property type="entry name" value="TRAPP_I_complex_Bet3"/>
    <property type="match status" value="1"/>
</dbReference>
<evidence type="ECO:0000256" key="3">
    <source>
        <dbReference type="ARBA" id="ARBA00006218"/>
    </source>
</evidence>
<dbReference type="GO" id="GO:0030008">
    <property type="term" value="C:TRAPP complex"/>
    <property type="evidence" value="ECO:0007669"/>
    <property type="project" value="InterPro"/>
</dbReference>
<keyword evidence="6 8" id="KW-0931">ER-Golgi transport</keyword>
<dbReference type="GO" id="GO:0016236">
    <property type="term" value="P:macroautophagy"/>
    <property type="evidence" value="ECO:0007669"/>
    <property type="project" value="UniProtKB-ARBA"/>
</dbReference>
<keyword evidence="11" id="KW-1185">Reference proteome</keyword>
<comment type="subunit">
    <text evidence="8">Homodimer.</text>
</comment>
<dbReference type="EMBL" id="CDSF01000124">
    <property type="protein sequence ID" value="CEP02324.1"/>
    <property type="molecule type" value="Genomic_DNA"/>
</dbReference>
<dbReference type="GO" id="GO:0005794">
    <property type="term" value="C:Golgi apparatus"/>
    <property type="evidence" value="ECO:0007669"/>
    <property type="project" value="UniProtKB-SubCell"/>
</dbReference>
<name>A0A0G4J4N4_PLABS</name>
<dbReference type="Pfam" id="PF04051">
    <property type="entry name" value="TRAPP"/>
    <property type="match status" value="1"/>
</dbReference>
<evidence type="ECO:0000256" key="8">
    <source>
        <dbReference type="PIRNR" id="PIRNR018293"/>
    </source>
</evidence>
<reference evidence="9 11" key="1">
    <citation type="submission" date="2015-02" db="EMBL/GenBank/DDBJ databases">
        <authorList>
            <person name="Chooi Y.-H."/>
        </authorList>
    </citation>
    <scope>NUCLEOTIDE SEQUENCE [LARGE SCALE GENOMIC DNA]</scope>
    <source>
        <strain evidence="9">E3</strain>
    </source>
</reference>
<accession>A0A0G4J4N4</accession>
<comment type="subcellular location">
    <subcellularLocation>
        <location evidence="2">Endoplasmic reticulum</location>
    </subcellularLocation>
    <subcellularLocation>
        <location evidence="1 8">Golgi apparatus</location>
        <location evidence="1 8">cis-Golgi network</location>
    </subcellularLocation>
</comment>
<keyword evidence="10" id="KW-0496">Mitochondrion</keyword>
<comment type="similarity">
    <text evidence="3 8">Belongs to the TRAPP small subunits family. BET3 subfamily.</text>
</comment>
<dbReference type="OMA" id="MVQMQVQ"/>
<gene>
    <name evidence="9" type="ORF">PBRA_008908</name>
    <name evidence="10" type="ORF">PLBR_LOCUS962</name>
</gene>
<protein>
    <recommendedName>
        <fullName evidence="8">Trafficking protein particle complex subunit</fullName>
    </recommendedName>
</protein>
<evidence type="ECO:0000313" key="10">
    <source>
        <dbReference type="EMBL" id="SPQ93747.1"/>
    </source>
</evidence>
<dbReference type="InterPro" id="IPR024096">
    <property type="entry name" value="NO_sig/Golgi_transp_ligand-bd"/>
</dbReference>
<evidence type="ECO:0000256" key="1">
    <source>
        <dbReference type="ARBA" id="ARBA00004222"/>
    </source>
</evidence>
<geneLocation type="mitochondrion" evidence="10"/>
<keyword evidence="5" id="KW-0256">Endoplasmic reticulum</keyword>
<evidence type="ECO:0000256" key="5">
    <source>
        <dbReference type="ARBA" id="ARBA00022824"/>
    </source>
</evidence>
<dbReference type="Gene3D" id="3.30.1380.20">
    <property type="entry name" value="Trafficking protein particle complex subunit 3"/>
    <property type="match status" value="1"/>
</dbReference>
<evidence type="ECO:0000256" key="7">
    <source>
        <dbReference type="ARBA" id="ARBA00023034"/>
    </source>
</evidence>
<dbReference type="OrthoDB" id="10262857at2759"/>
<dbReference type="Proteomes" id="UP000290189">
    <property type="component" value="Unassembled WGS sequence"/>
</dbReference>
<dbReference type="SUPFAM" id="SSF111126">
    <property type="entry name" value="Ligand-binding domain in the NO signalling and Golgi transport"/>
    <property type="match status" value="1"/>
</dbReference>
<dbReference type="CDD" id="cd14942">
    <property type="entry name" value="TRAPPC3_bet3"/>
    <property type="match status" value="1"/>
</dbReference>
<sequence>MSTESEQLRLGEALLNKAESVTAELFSLTYGAFVVQLLQDERDDVVEVNRILDRIGFNIGQRIVDDFLVQTGIGTCKSLKDTADLIGRVAFKMFLGVSAGVQNWSADGSSFTLVLPGKGNPLTEFVELPDAYAGLNMCDLLCGVIRGALDMVQIRVEASVVKDALKGDDATEIRVVRKGIVKEEYNPNED</sequence>
<evidence type="ECO:0000256" key="2">
    <source>
        <dbReference type="ARBA" id="ARBA00004240"/>
    </source>
</evidence>
<dbReference type="InterPro" id="IPR007194">
    <property type="entry name" value="TRAPP_component"/>
</dbReference>
<keyword evidence="7 8" id="KW-0333">Golgi apparatus</keyword>
<comment type="function">
    <text evidence="8">May play a role in vesicular transport from endoplasmic reticulum to Golgi.</text>
</comment>
<evidence type="ECO:0000256" key="4">
    <source>
        <dbReference type="ARBA" id="ARBA00022448"/>
    </source>
</evidence>
<evidence type="ECO:0000313" key="9">
    <source>
        <dbReference type="EMBL" id="CEP02324.1"/>
    </source>
</evidence>
<dbReference type="FunFam" id="3.30.1380.20:FF:000001">
    <property type="entry name" value="Trafficking protein particle complex subunit BET3"/>
    <property type="match status" value="1"/>
</dbReference>
<dbReference type="GO" id="GO:0048193">
    <property type="term" value="P:Golgi vesicle transport"/>
    <property type="evidence" value="ECO:0007669"/>
    <property type="project" value="InterPro"/>
</dbReference>
<organism evidence="9 11">
    <name type="scientific">Plasmodiophora brassicae</name>
    <name type="common">Clubroot disease agent</name>
    <dbReference type="NCBI Taxonomy" id="37360"/>
    <lineage>
        <taxon>Eukaryota</taxon>
        <taxon>Sar</taxon>
        <taxon>Rhizaria</taxon>
        <taxon>Endomyxa</taxon>
        <taxon>Phytomyxea</taxon>
        <taxon>Plasmodiophorida</taxon>
        <taxon>Plasmodiophoridae</taxon>
        <taxon>Plasmodiophora</taxon>
    </lineage>
</organism>
<keyword evidence="4 8" id="KW-0813">Transport</keyword>
<proteinExistence type="inferred from homology"/>
<reference evidence="10 12" key="2">
    <citation type="submission" date="2018-03" db="EMBL/GenBank/DDBJ databases">
        <authorList>
            <person name="Fogelqvist J."/>
        </authorList>
    </citation>
    <scope>NUCLEOTIDE SEQUENCE [LARGE SCALE GENOMIC DNA]</scope>
</reference>
<dbReference type="InterPro" id="IPR016721">
    <property type="entry name" value="Bet3"/>
</dbReference>
<evidence type="ECO:0000256" key="6">
    <source>
        <dbReference type="ARBA" id="ARBA00022892"/>
    </source>
</evidence>
<dbReference type="Proteomes" id="UP000039324">
    <property type="component" value="Unassembled WGS sequence"/>
</dbReference>
<evidence type="ECO:0000313" key="11">
    <source>
        <dbReference type="Proteomes" id="UP000039324"/>
    </source>
</evidence>
<evidence type="ECO:0000313" key="12">
    <source>
        <dbReference type="Proteomes" id="UP000290189"/>
    </source>
</evidence>
<dbReference type="GO" id="GO:0005783">
    <property type="term" value="C:endoplasmic reticulum"/>
    <property type="evidence" value="ECO:0007669"/>
    <property type="project" value="UniProtKB-SubCell"/>
</dbReference>
<dbReference type="STRING" id="37360.A0A0G4J4N4"/>
<dbReference type="PANTHER" id="PTHR13048">
    <property type="entry name" value="TRAFFICKING PROTEIN PARTICLE COMPLEX SUBUNIT 3"/>
    <property type="match status" value="1"/>
</dbReference>
<dbReference type="AlphaFoldDB" id="A0A0G4J4N4"/>